<organism evidence="2 3">
    <name type="scientific">Crotalus adamanteus</name>
    <name type="common">Eastern diamondback rattlesnake</name>
    <dbReference type="NCBI Taxonomy" id="8729"/>
    <lineage>
        <taxon>Eukaryota</taxon>
        <taxon>Metazoa</taxon>
        <taxon>Chordata</taxon>
        <taxon>Craniata</taxon>
        <taxon>Vertebrata</taxon>
        <taxon>Euteleostomi</taxon>
        <taxon>Lepidosauria</taxon>
        <taxon>Squamata</taxon>
        <taxon>Bifurcata</taxon>
        <taxon>Unidentata</taxon>
        <taxon>Episquamata</taxon>
        <taxon>Toxicofera</taxon>
        <taxon>Serpentes</taxon>
        <taxon>Colubroidea</taxon>
        <taxon>Viperidae</taxon>
        <taxon>Crotalinae</taxon>
        <taxon>Crotalus</taxon>
    </lineage>
</organism>
<name>A0AAW1AY09_CROAD</name>
<dbReference type="Proteomes" id="UP001474421">
    <property type="component" value="Unassembled WGS sequence"/>
</dbReference>
<dbReference type="Pfam" id="PF17517">
    <property type="entry name" value="IgGFc_binding"/>
    <property type="match status" value="1"/>
</dbReference>
<gene>
    <name evidence="2" type="ORF">NXF25_015133</name>
</gene>
<evidence type="ECO:0000259" key="1">
    <source>
        <dbReference type="Pfam" id="PF17517"/>
    </source>
</evidence>
<dbReference type="PANTHER" id="PTHR46534">
    <property type="entry name" value="IGGFC_BINDING DOMAIN-CONTAINING PROTEIN"/>
    <property type="match status" value="1"/>
</dbReference>
<proteinExistence type="predicted"/>
<evidence type="ECO:0000313" key="2">
    <source>
        <dbReference type="EMBL" id="KAK9394605.1"/>
    </source>
</evidence>
<dbReference type="InterPro" id="IPR035234">
    <property type="entry name" value="IgGFc-bd_N"/>
</dbReference>
<protein>
    <recommendedName>
        <fullName evidence="1">IgGFc-binding protein N-terminal domain-containing protein</fullName>
    </recommendedName>
</protein>
<keyword evidence="3" id="KW-1185">Reference proteome</keyword>
<sequence>MIFHYRSYQAPTQVDTHIKGPVNFKGEFNPQKQICHRSQGLPDNPIAKQDLSGTKTKLTKTVVVLSGPSCAKKFTSCDHVVEQLLPVPNWGTIFSVPSLSYQNNNVAYVAAFLQNVVIYQSGVKEKTHNFVAGGFVQTDLTCSDPLALYAKI</sequence>
<comment type="caution">
    <text evidence="2">The sequence shown here is derived from an EMBL/GenBank/DDBJ whole genome shotgun (WGS) entry which is preliminary data.</text>
</comment>
<dbReference type="EMBL" id="JAOTOJ010000011">
    <property type="protein sequence ID" value="KAK9394605.1"/>
    <property type="molecule type" value="Genomic_DNA"/>
</dbReference>
<reference evidence="2 3" key="1">
    <citation type="journal article" date="2024" name="Proc. Natl. Acad. Sci. U.S.A.">
        <title>The genetic regulatory architecture and epigenomic basis for age-related changes in rattlesnake venom.</title>
        <authorList>
            <person name="Hogan M.P."/>
            <person name="Holding M.L."/>
            <person name="Nystrom G.S."/>
            <person name="Colston T.J."/>
            <person name="Bartlett D.A."/>
            <person name="Mason A.J."/>
            <person name="Ellsworth S.A."/>
            <person name="Rautsaw R.M."/>
            <person name="Lawrence K.C."/>
            <person name="Strickland J.L."/>
            <person name="He B."/>
            <person name="Fraser P."/>
            <person name="Margres M.J."/>
            <person name="Gilbert D.M."/>
            <person name="Gibbs H.L."/>
            <person name="Parkinson C.L."/>
            <person name="Rokyta D.R."/>
        </authorList>
    </citation>
    <scope>NUCLEOTIDE SEQUENCE [LARGE SCALE GENOMIC DNA]</scope>
    <source>
        <strain evidence="2">DRR0105</strain>
    </source>
</reference>
<feature type="domain" description="IgGFc-binding protein N-terminal" evidence="1">
    <location>
        <begin position="11"/>
        <end position="139"/>
    </location>
</feature>
<accession>A0AAW1AY09</accession>
<dbReference type="AlphaFoldDB" id="A0AAW1AY09"/>
<evidence type="ECO:0000313" key="3">
    <source>
        <dbReference type="Proteomes" id="UP001474421"/>
    </source>
</evidence>
<dbReference type="PANTHER" id="PTHR46534:SF2">
    <property type="entry name" value="VWFD DOMAIN-CONTAINING PROTEIN"/>
    <property type="match status" value="1"/>
</dbReference>